<sequence>MEKIDISKSIKSIDFGKQYGVRVQRIFQTNGIFTVRDLCSQSKQELRHTRYLSKKSISMIEKILGKYALRLGMTNNGLDEYAGIDFQRTEIHSNISTQQDTEADMWEKRRYEIAKEFFVHQHLSAYNAVTEADSLIKYLKNMPNTN</sequence>
<dbReference type="Proteomes" id="UP000448877">
    <property type="component" value="Unassembled WGS sequence"/>
</dbReference>
<evidence type="ECO:0000313" key="2">
    <source>
        <dbReference type="Proteomes" id="UP000448877"/>
    </source>
</evidence>
<dbReference type="SUPFAM" id="SSF47789">
    <property type="entry name" value="C-terminal domain of RNA polymerase alpha subunit"/>
    <property type="match status" value="1"/>
</dbReference>
<accession>A0A642PYH7</accession>
<organism evidence="1 2">
    <name type="scientific">Bacteroides cellulosilyticus</name>
    <dbReference type="NCBI Taxonomy" id="246787"/>
    <lineage>
        <taxon>Bacteria</taxon>
        <taxon>Pseudomonadati</taxon>
        <taxon>Bacteroidota</taxon>
        <taxon>Bacteroidia</taxon>
        <taxon>Bacteroidales</taxon>
        <taxon>Bacteroidaceae</taxon>
        <taxon>Bacteroides</taxon>
    </lineage>
</organism>
<comment type="caution">
    <text evidence="1">The sequence shown here is derived from an EMBL/GenBank/DDBJ whole genome shotgun (WGS) entry which is preliminary data.</text>
</comment>
<dbReference type="EMBL" id="VVYV01000014">
    <property type="protein sequence ID" value="KAA5419255.1"/>
    <property type="molecule type" value="Genomic_DNA"/>
</dbReference>
<dbReference type="RefSeq" id="WP_149919770.1">
    <property type="nucleotide sequence ID" value="NZ_VVYV01000014.1"/>
</dbReference>
<dbReference type="Gene3D" id="1.10.150.20">
    <property type="entry name" value="5' to 3' exonuclease, C-terminal subdomain"/>
    <property type="match status" value="1"/>
</dbReference>
<reference evidence="1 2" key="1">
    <citation type="journal article" date="2019" name="Nat. Med.">
        <title>A library of human gut bacterial isolates paired with longitudinal multiomics data enables mechanistic microbiome research.</title>
        <authorList>
            <person name="Poyet M."/>
            <person name="Groussin M."/>
            <person name="Gibbons S.M."/>
            <person name="Avila-Pacheco J."/>
            <person name="Jiang X."/>
            <person name="Kearney S.M."/>
            <person name="Perrotta A.R."/>
            <person name="Berdy B."/>
            <person name="Zhao S."/>
            <person name="Lieberman T.D."/>
            <person name="Swanson P.K."/>
            <person name="Smith M."/>
            <person name="Roesemann S."/>
            <person name="Alexander J.E."/>
            <person name="Rich S.A."/>
            <person name="Livny J."/>
            <person name="Vlamakis H."/>
            <person name="Clish C."/>
            <person name="Bullock K."/>
            <person name="Deik A."/>
            <person name="Scott J."/>
            <person name="Pierce K.A."/>
            <person name="Xavier R.J."/>
            <person name="Alm E.J."/>
        </authorList>
    </citation>
    <scope>NUCLEOTIDE SEQUENCE [LARGE SCALE GENOMIC DNA]</scope>
    <source>
        <strain evidence="1 2">BIOML-A6</strain>
    </source>
</reference>
<evidence type="ECO:0000313" key="1">
    <source>
        <dbReference type="EMBL" id="KAA5419255.1"/>
    </source>
</evidence>
<evidence type="ECO:0008006" key="3">
    <source>
        <dbReference type="Google" id="ProtNLM"/>
    </source>
</evidence>
<proteinExistence type="predicted"/>
<protein>
    <recommendedName>
        <fullName evidence="3">RNA polymerase alpha subunit C-terminal domain-containing protein</fullName>
    </recommendedName>
</protein>
<dbReference type="AlphaFoldDB" id="A0A642PYH7"/>
<gene>
    <name evidence="1" type="ORF">F2Y81_10350</name>
</gene>
<name>A0A642PYH7_9BACE</name>